<name>A0ABU5AIH0_9HYPH</name>
<evidence type="ECO:0000259" key="1">
    <source>
        <dbReference type="Pfam" id="PF18834"/>
    </source>
</evidence>
<organism evidence="2 3">
    <name type="scientific">Mesorhizobium abyssinicae</name>
    <dbReference type="NCBI Taxonomy" id="1209958"/>
    <lineage>
        <taxon>Bacteria</taxon>
        <taxon>Pseudomonadati</taxon>
        <taxon>Pseudomonadota</taxon>
        <taxon>Alphaproteobacteria</taxon>
        <taxon>Hyphomicrobiales</taxon>
        <taxon>Phyllobacteriaceae</taxon>
        <taxon>Mesorhizobium</taxon>
    </lineage>
</organism>
<accession>A0ABU5AIH0</accession>
<comment type="caution">
    <text evidence="2">The sequence shown here is derived from an EMBL/GenBank/DDBJ whole genome shotgun (WGS) entry which is preliminary data.</text>
</comment>
<keyword evidence="3" id="KW-1185">Reference proteome</keyword>
<evidence type="ECO:0000313" key="3">
    <source>
        <dbReference type="Proteomes" id="UP001276564"/>
    </source>
</evidence>
<proteinExistence type="predicted"/>
<feature type="domain" description="Large polyvalent protein associated" evidence="1">
    <location>
        <begin position="23"/>
        <end position="119"/>
    </location>
</feature>
<reference evidence="2 3" key="1">
    <citation type="submission" date="2023-08" db="EMBL/GenBank/DDBJ databases">
        <title>Implementing the SeqCode for naming new Mesorhizobium species isolated from Vachellia karroo root nodules.</title>
        <authorList>
            <person name="Van Lill M."/>
        </authorList>
    </citation>
    <scope>NUCLEOTIDE SEQUENCE [LARGE SCALE GENOMIC DNA]</scope>
    <source>
        <strain evidence="2 3">VK4B</strain>
    </source>
</reference>
<evidence type="ECO:0000313" key="2">
    <source>
        <dbReference type="EMBL" id="MDX8537071.1"/>
    </source>
</evidence>
<dbReference type="Proteomes" id="UP001276564">
    <property type="component" value="Unassembled WGS sequence"/>
</dbReference>
<sequence length="2683" mass="293265">MDTIADYNAWKAKQQQTGVGAAQVVLGSVNEKPDEVAGDMHLANEFGKVTGNPVPPLPMVREYRNVFQQKIEEQKNATILSASPRLTDWLRNPENAAVARDDLQNLSWFEGFGRGTYNSLDRAGVRLKQMGNQYMLNQTAGRFQDRSMTFGQIFDSERETVTANGKDIKLWPNLGDVVGAAGRYIDARFADMIGTDDAEAARGYAAGVQANVDALRSIPKSQIATQAEQVMFGGDKGNGGPVGDFAGLLTPGNIDLTKRPQVKNADGSISTVRSMSFQNNKGEEVLIPTVADDGSRILSDQEAMEQYGRTGKFLGKFDTPEHATAYSEALHEAQDKFYNTTPPTLGQSFQNVGKAILTHPLGVLSWALETAGESTPQLAAGVGAAAITRNPAAGIAAIGAGSYATERLTSVADFLHDKGIDLNKSEDVGRVLSDPSILKEANDKGITRGLIVGAFDALSAGLGGRVLVHNPLVEAVAQSAQQAINGMLGEYAARKATGQPIDWNDIIAEGVAEIATAPVDMTLAGHEYIHDKRKARMADAVVSQLGEISANAQASALRNRSPDVFRRFVEAATENGPVENVYIPADQFQTYFQGIGVDPYALVEELDGVSRDDLDVALAARGDLKIPTATYAAKMAGSEHDAFLMENMRFDPNEFTAVEAQQFNERVQDALDEAWAAAEDARMHEEAARSHEQVIYDAMVSRLREAGRSTDVATNEAALYPAFYRVMAERTGQTVEDFMRAYPLPQVRGSMPEGMQFRDVDALNRTLAQARAQRSAGLVDKGPSLLEFISDYGGINDVGGDIKAMDAVSIKRKGKKTLKIARGALAGVRDMFAQADGKKHGLDDVAQAAIEAGYLANDPVATEYRNAVREGRQVPNIGKALLDAIAREMRGEADHAVPVDAAAADHAAQLDQIEAYLNSLGVSLDDDDAAIRQAIEADQAEPGRKYGQNAPDQFAEILQKAKDRKAVAARLAASGEPVRLFHKDGRYALAGPDMSAPGGFRLTRFDDKGPVGHTEHFSLEDAILEGLRQHYEPRGVSYNQPAYHGTPHLFEKFSTDHIGSGEGAQAFGWGLYFAGKKEVAQHYRDTLAKSKAAYTLPDGREMSTDEMDGYFSEIAFKITGNSRKSDTIATNVTEALKDGDSIKAMREWLAENDDPDEKVWNAVLDAAEGVKVKRPEGRLMHVEVPDDSELMIWDLPLSEQPKGVREKLRAVIGQNMPMSASLWADFSRPMSEFYEALSGALGSDRAASEALQSAGIPGHRYADGQSRIQGLRILRPEDSVSGKWVVGQAPNGPNEYFDNEADARAAYKRIVDGQTYNYVVYDDRHVNVTSYEQSGDVRGPRGLIQFPAAGVGNGDTVVRLFEGADLSTFLHESGHYFLTVLRDLADKGEESAAGDMERVKAWWGENADAVAKDGMRVMPDVALTADDVKAALANGTTGDLMKDAAVDVGMQEQWARGFESYLMEGKAPSIELRGAFEKFRAWLISVYRRLAGLNVNVSDDLREVFDRMIASDDEIAKAKLDAGDRGQVFATAEEIGLTPGEFAAFLKLRDQAEDDAKARLLREAMAPVKRAQEKWFKDERAKVREEVERDVNTYRYYRALEWMGNRRWWGPDKPEGMPDIRLSKKALVDRYGEGVLKTLPRGMQTVYTVDGGFDPDEAAGWFGFDSGDELIQALEKAPPRKEAIEAETDKLMRDRHGDVLNDGSIEAAAMEAIHSDKRAEWIAAELNSIVEVAGTGVGMTAKEARATARLSIARMRVRDAVNANRFLAAERKAASEAARLGAILAREKVWVNNARRRIAVKTRAALREAGPVDAVAPQVERANASTENYNDLVAKLIDTKRAQLYNHALYMEARAVADEVEKGENFVAKLGKKSTRERIAGAGRRENAQVDYLSAIDEILDRYDFRKLSGAAENRRGALNNFVAAMTAMGRENELAIPETVLSDAGRRPYKTLPVEELRGVIDTLKNLEHMATRWSKLIDAQKQRELEAVKTDIVAAFDKNLKKRPPGRVATKGEAVRHKVRQFFDLTLNATTLLREIDGFEDQGAAYANIKTPIDEAMNRLIVRKEKAAADLEGLYSVYDKADRRRMAVREYIPELGYALSKWERIAVALNLGNDGNRSRLTDPKVRGSFSEAQIAAVLQGLDARDADFVQSVWDYVATFKDGIAARERRATGVEPKWVEATPVEIAGKTLKGGYYPLQYDPRLSSLARDDAAQDIAASLQAGRFGKAQTRQGHLKARAQSSGRDVELDMSVLHRHVNQVIYDLELSEPVANSWRILQSDDVRSAFMDAGKQADFDALEIWLKDVAEGELKSADLVGVAARTLKSNFTAAKLAFNLSTVALQVVGLSQSMVVVGKKDMAVGIMHAAKNPASAARDVAAKSPFMASRQTTFNKDIFDFYNDPKTGPTATRWGEIKSEYIGPLAFWLMTKTQWYLADVPTWLAGYRQGLRKYGNDEAKAIAHADDLVKRAQASGLFSDRSAIERGSVSRTARQNDVVRLFTALGSYMFAKFNVAYERSAKAKRLIAEEGVSARSAQEAMSWTLDMAFLFTLEAVIGAAIKGQLPSDDDGEDDDGWLKFLAKQTGFSVMATIPGVRDIAGPLQGFDGGGSYGAITKEIATPFLEAAKSADKGEVRKQFVKSIINATGLATGLPATQINRAVDAGWRDAQGKDVSPLEYLLGKMGK</sequence>
<gene>
    <name evidence="2" type="ORF">RFM23_05465</name>
</gene>
<protein>
    <recommendedName>
        <fullName evidence="1">Large polyvalent protein associated domain-containing protein</fullName>
    </recommendedName>
</protein>
<dbReference type="RefSeq" id="WP_320319849.1">
    <property type="nucleotide sequence ID" value="NZ_JAVIIP010000003.1"/>
</dbReference>
<dbReference type="EMBL" id="JAVIIP010000003">
    <property type="protein sequence ID" value="MDX8537071.1"/>
    <property type="molecule type" value="Genomic_DNA"/>
</dbReference>
<dbReference type="InterPro" id="IPR040738">
    <property type="entry name" value="LPD22"/>
</dbReference>
<dbReference type="Pfam" id="PF18834">
    <property type="entry name" value="LPD22"/>
    <property type="match status" value="1"/>
</dbReference>